<feature type="compositionally biased region" description="Basic and acidic residues" evidence="1">
    <location>
        <begin position="541"/>
        <end position="579"/>
    </location>
</feature>
<dbReference type="InterPro" id="IPR018959">
    <property type="entry name" value="DUF1989"/>
</dbReference>
<evidence type="ECO:0000313" key="4">
    <source>
        <dbReference type="Proteomes" id="UP000813461"/>
    </source>
</evidence>
<feature type="compositionally biased region" description="Polar residues" evidence="1">
    <location>
        <begin position="175"/>
        <end position="186"/>
    </location>
</feature>
<gene>
    <name evidence="3" type="ORF">FB567DRAFT_534039</name>
</gene>
<feature type="compositionally biased region" description="Basic and acidic residues" evidence="1">
    <location>
        <begin position="85"/>
        <end position="101"/>
    </location>
</feature>
<proteinExistence type="predicted"/>
<dbReference type="PANTHER" id="PTHR31527">
    <property type="entry name" value="RE64534P"/>
    <property type="match status" value="1"/>
</dbReference>
<evidence type="ECO:0000256" key="1">
    <source>
        <dbReference type="SAM" id="MobiDB-lite"/>
    </source>
</evidence>
<keyword evidence="4" id="KW-1185">Reference proteome</keyword>
<reference evidence="3" key="1">
    <citation type="journal article" date="2021" name="Nat. Commun.">
        <title>Genetic determinants of endophytism in the Arabidopsis root mycobiome.</title>
        <authorList>
            <person name="Mesny F."/>
            <person name="Miyauchi S."/>
            <person name="Thiergart T."/>
            <person name="Pickel B."/>
            <person name="Atanasova L."/>
            <person name="Karlsson M."/>
            <person name="Huettel B."/>
            <person name="Barry K.W."/>
            <person name="Haridas S."/>
            <person name="Chen C."/>
            <person name="Bauer D."/>
            <person name="Andreopoulos W."/>
            <person name="Pangilinan J."/>
            <person name="LaButti K."/>
            <person name="Riley R."/>
            <person name="Lipzen A."/>
            <person name="Clum A."/>
            <person name="Drula E."/>
            <person name="Henrissat B."/>
            <person name="Kohler A."/>
            <person name="Grigoriev I.V."/>
            <person name="Martin F.M."/>
            <person name="Hacquard S."/>
        </authorList>
    </citation>
    <scope>NUCLEOTIDE SEQUENCE</scope>
    <source>
        <strain evidence="3">MPI-SDFR-AT-0120</strain>
    </source>
</reference>
<organism evidence="3 4">
    <name type="scientific">Paraphoma chrysanthemicola</name>
    <dbReference type="NCBI Taxonomy" id="798071"/>
    <lineage>
        <taxon>Eukaryota</taxon>
        <taxon>Fungi</taxon>
        <taxon>Dikarya</taxon>
        <taxon>Ascomycota</taxon>
        <taxon>Pezizomycotina</taxon>
        <taxon>Dothideomycetes</taxon>
        <taxon>Pleosporomycetidae</taxon>
        <taxon>Pleosporales</taxon>
        <taxon>Pleosporineae</taxon>
        <taxon>Phaeosphaeriaceae</taxon>
        <taxon>Paraphoma</taxon>
    </lineage>
</organism>
<dbReference type="EMBL" id="JAGMVJ010000017">
    <property type="protein sequence ID" value="KAH7078489.1"/>
    <property type="molecule type" value="Genomic_DNA"/>
</dbReference>
<name>A0A8K0R086_9PLEO</name>
<dbReference type="AlphaFoldDB" id="A0A8K0R086"/>
<feature type="compositionally biased region" description="Basic and acidic residues" evidence="1">
    <location>
        <begin position="476"/>
        <end position="534"/>
    </location>
</feature>
<feature type="compositionally biased region" description="Basic and acidic residues" evidence="1">
    <location>
        <begin position="159"/>
        <end position="174"/>
    </location>
</feature>
<evidence type="ECO:0000259" key="2">
    <source>
        <dbReference type="Pfam" id="PF09347"/>
    </source>
</evidence>
<feature type="region of interest" description="Disordered" evidence="1">
    <location>
        <begin position="464"/>
        <end position="601"/>
    </location>
</feature>
<evidence type="ECO:0000313" key="3">
    <source>
        <dbReference type="EMBL" id="KAH7078489.1"/>
    </source>
</evidence>
<feature type="region of interest" description="Disordered" evidence="1">
    <location>
        <begin position="41"/>
        <end position="186"/>
    </location>
</feature>
<dbReference type="OrthoDB" id="504708at2759"/>
<dbReference type="PANTHER" id="PTHR31527:SF0">
    <property type="entry name" value="RE64534P"/>
    <property type="match status" value="1"/>
</dbReference>
<dbReference type="Pfam" id="PF09347">
    <property type="entry name" value="DUF1989"/>
    <property type="match status" value="1"/>
</dbReference>
<sequence>MSGELQTIPARHGVATFVPRGRTIKVINTYGKQVVSMWAFSLGPPPEDEDSEEEGEVDEEKVKEEAEGLKKAVEGNGGEEEAEEMTEKPEEAEGSGQKETESTSQEAEDSKQDDDDPPEQAPDTPETEKTSEGTSKQPAKRTWGSYLPSIPYRNKGTPKKPDDQKASAEEEKSQNDANTKKWSSYLPTGKGFSSYVPNVQIPDSKTAVSAFKSSHYRDPNKSYAEQLYDFSKTPVGAGTIAAATGSGYASSVYAVYSAYASTHPSNSSQPPMEYLSLPHTRASSHKLVPEVDDGLLTNLRNPIITLVEDTTPGAHDTLTAACDANLYTALGVDKPEEHGSCAENLVLALKELNEGAGLKGAKAIGADITVNIAPTPLHLFMNAPLDASSIDKTEGAGAKGAVLKVEEPKGKKRSFVRFRADRDIVVVFSACPMDVGSQNGGRCMAANFMVEDVQEGEDLAASVSSLKNKKAAPRKINGDVKKAETKQGSAEEKSEAKKEEAKDIEQPKKDAEEAVEEPKTVAEEKKPVARRESNTPKAPPKKLERKPSEKPQTKKEDAVKEDSIKEEPKADDAKGEDAKPKKKPKKLQVRGGGTPTPTKSS</sequence>
<feature type="domain" description="DUF1989" evidence="2">
    <location>
        <begin position="270"/>
        <end position="400"/>
    </location>
</feature>
<feature type="compositionally biased region" description="Basic and acidic residues" evidence="1">
    <location>
        <begin position="60"/>
        <end position="73"/>
    </location>
</feature>
<protein>
    <recommendedName>
        <fullName evidence="2">DUF1989 domain-containing protein</fullName>
    </recommendedName>
</protein>
<dbReference type="Proteomes" id="UP000813461">
    <property type="component" value="Unassembled WGS sequence"/>
</dbReference>
<comment type="caution">
    <text evidence="3">The sequence shown here is derived from an EMBL/GenBank/DDBJ whole genome shotgun (WGS) entry which is preliminary data.</text>
</comment>
<accession>A0A8K0R086</accession>
<feature type="compositionally biased region" description="Acidic residues" evidence="1">
    <location>
        <begin position="46"/>
        <end position="59"/>
    </location>
</feature>